<dbReference type="AlphaFoldDB" id="A0A0D2WK00"/>
<sequence length="677" mass="73367">MAWQVKKQLRIALALGVILWVVSTLVWSGQPGGIVLQYADLSGSSANAVANADPNPTPDSDMPPPVVLPDTSHEQDTSTGKAPSAVARVGGDDNDDNADDAVEVGPPIEPDVGDGWQQLGSSYGSAQPTAGLGGLVVDQADSEDELGGGGEGEESEGEGTNENGSLRGSGASASSPSDPVAPTSAQAPTQESATSTALPDTGLDDDDDDAAALVPLVEHDWPWFSSIVTPTSPGSQVEAKQSYLCAMRDRTRDRALQYQHTVHNASRLLIEDFSQQYILHLRHIRAGTISPCKPMQVNGHCFDQPVGTFVKARCDSSATQSVVRATEGRLLIRCSTPCDSIQEDDPGMQTCDWSTMRWHVPGCRSAWMMSGPHRAELEQCIRNKAMVFIGDSTLRTEFHRLAEISGTDLWTPLSNSFYHEQVFTATDLAPEYNPNHSTLYFHYWPDFATITQRQPLAKYTAMLRDRLVEAVQRLRDVGQLDRQTTFALMGLYCLPAYTVEVRAVLSRAYQCELLRRGNNGDGGGGAGGGGSEWSWTPALNSPSSSPYLVTSLDECTDDKLRQATVNAADTCALVPLPTHLTVVFKSRSPSISHDATVSDQGANHQCKAMTKNCGFQWFDSMQPVLPAAGLLIQDRCKCHFAKHDEEARPSPLDQVNMPLNNMMTNLLAEGLCREYRL</sequence>
<name>A0A0D2WK00_CAPO3</name>
<dbReference type="OrthoDB" id="1932925at2759"/>
<protein>
    <submittedName>
        <fullName evidence="2">Uncharacterized protein</fullName>
    </submittedName>
</protein>
<feature type="compositionally biased region" description="Acidic residues" evidence="1">
    <location>
        <begin position="140"/>
        <end position="159"/>
    </location>
</feature>
<feature type="compositionally biased region" description="Polar residues" evidence="1">
    <location>
        <begin position="186"/>
        <end position="195"/>
    </location>
</feature>
<feature type="compositionally biased region" description="Pro residues" evidence="1">
    <location>
        <begin position="55"/>
        <end position="67"/>
    </location>
</feature>
<feature type="compositionally biased region" description="Low complexity" evidence="1">
    <location>
        <begin position="160"/>
        <end position="185"/>
    </location>
</feature>
<feature type="compositionally biased region" description="Acidic residues" evidence="1">
    <location>
        <begin position="92"/>
        <end position="102"/>
    </location>
</feature>
<dbReference type="RefSeq" id="XP_004349783.2">
    <property type="nucleotide sequence ID" value="XM_004349733.2"/>
</dbReference>
<organism evidence="2 3">
    <name type="scientific">Capsaspora owczarzaki (strain ATCC 30864)</name>
    <dbReference type="NCBI Taxonomy" id="595528"/>
    <lineage>
        <taxon>Eukaryota</taxon>
        <taxon>Filasterea</taxon>
        <taxon>Capsaspora</taxon>
    </lineage>
</organism>
<feature type="compositionally biased region" description="Polar residues" evidence="1">
    <location>
        <begin position="118"/>
        <end position="128"/>
    </location>
</feature>
<evidence type="ECO:0000256" key="1">
    <source>
        <dbReference type="SAM" id="MobiDB-lite"/>
    </source>
</evidence>
<keyword evidence="3" id="KW-1185">Reference proteome</keyword>
<reference evidence="3" key="1">
    <citation type="submission" date="2011-02" db="EMBL/GenBank/DDBJ databases">
        <title>The Genome Sequence of Capsaspora owczarzaki ATCC 30864.</title>
        <authorList>
            <person name="Russ C."/>
            <person name="Cuomo C."/>
            <person name="Burger G."/>
            <person name="Gray M.W."/>
            <person name="Holland P.W.H."/>
            <person name="King N."/>
            <person name="Lang F.B.F."/>
            <person name="Roger A.J."/>
            <person name="Ruiz-Trillo I."/>
            <person name="Young S.K."/>
            <person name="Zeng Q."/>
            <person name="Gargeya S."/>
            <person name="Alvarado L."/>
            <person name="Berlin A."/>
            <person name="Chapman S.B."/>
            <person name="Chen Z."/>
            <person name="Freedman E."/>
            <person name="Gellesch M."/>
            <person name="Goldberg J."/>
            <person name="Griggs A."/>
            <person name="Gujja S."/>
            <person name="Heilman E."/>
            <person name="Heiman D."/>
            <person name="Howarth C."/>
            <person name="Mehta T."/>
            <person name="Neiman D."/>
            <person name="Pearson M."/>
            <person name="Roberts A."/>
            <person name="Saif S."/>
            <person name="Shea T."/>
            <person name="Shenoy N."/>
            <person name="Sisk P."/>
            <person name="Stolte C."/>
            <person name="Sykes S."/>
            <person name="White J."/>
            <person name="Yandava C."/>
            <person name="Haas B."/>
            <person name="Nusbaum C."/>
            <person name="Birren B."/>
        </authorList>
    </citation>
    <scope>NUCLEOTIDE SEQUENCE</scope>
    <source>
        <strain evidence="3">ATCC 30864</strain>
    </source>
</reference>
<accession>A0A0D2WK00</accession>
<evidence type="ECO:0000313" key="2">
    <source>
        <dbReference type="EMBL" id="KJE89838.1"/>
    </source>
</evidence>
<dbReference type="Proteomes" id="UP000008743">
    <property type="component" value="Unassembled WGS sequence"/>
</dbReference>
<dbReference type="EMBL" id="KE346361">
    <property type="protein sequence ID" value="KJE89838.1"/>
    <property type="molecule type" value="Genomic_DNA"/>
</dbReference>
<feature type="region of interest" description="Disordered" evidence="1">
    <location>
        <begin position="49"/>
        <end position="208"/>
    </location>
</feature>
<dbReference type="InParanoid" id="A0A0D2WK00"/>
<evidence type="ECO:0000313" key="3">
    <source>
        <dbReference type="Proteomes" id="UP000008743"/>
    </source>
</evidence>
<proteinExistence type="predicted"/>
<gene>
    <name evidence="2" type="ORF">CAOG_001263</name>
</gene>